<evidence type="ECO:0000259" key="1">
    <source>
        <dbReference type="PROSITE" id="PS01031"/>
    </source>
</evidence>
<organism evidence="2">
    <name type="scientific">bioreactor metagenome</name>
    <dbReference type="NCBI Taxonomy" id="1076179"/>
    <lineage>
        <taxon>unclassified sequences</taxon>
        <taxon>metagenomes</taxon>
        <taxon>ecological metagenomes</taxon>
    </lineage>
</organism>
<keyword evidence="2" id="KW-0346">Stress response</keyword>
<dbReference type="Gene3D" id="2.60.40.790">
    <property type="match status" value="1"/>
</dbReference>
<proteinExistence type="predicted"/>
<dbReference type="InterPro" id="IPR031107">
    <property type="entry name" value="Small_HSP"/>
</dbReference>
<dbReference type="Pfam" id="PF00011">
    <property type="entry name" value="HSP20"/>
    <property type="match status" value="1"/>
</dbReference>
<sequence>MAGLVPFNKRASSLMNVGVDDFYNMLDDFFSAGWPSQRSLSADTFKVDIQEDEGGYYVAAELPGVKREELSLSMDDGRLTIAVSRSESSEDGGKNYLHKERRFSSMQRSILLADADASGVKARLENGVLNVSIPKQVKQNTAVAIEVE</sequence>
<dbReference type="PROSITE" id="PS01031">
    <property type="entry name" value="SHSP"/>
    <property type="match status" value="1"/>
</dbReference>
<name>A0A645DZ85_9ZZZZ</name>
<dbReference type="SUPFAM" id="SSF49764">
    <property type="entry name" value="HSP20-like chaperones"/>
    <property type="match status" value="1"/>
</dbReference>
<dbReference type="CDD" id="cd06471">
    <property type="entry name" value="ACD_LpsHSP_like"/>
    <property type="match status" value="1"/>
</dbReference>
<protein>
    <submittedName>
        <fullName evidence="2">18 kDa heat shock protein</fullName>
    </submittedName>
</protein>
<dbReference type="InterPro" id="IPR002068">
    <property type="entry name" value="A-crystallin/Hsp20_dom"/>
</dbReference>
<dbReference type="InterPro" id="IPR008978">
    <property type="entry name" value="HSP20-like_chaperone"/>
</dbReference>
<gene>
    <name evidence="2" type="ORF">SDC9_141992</name>
</gene>
<dbReference type="AlphaFoldDB" id="A0A645DZ85"/>
<accession>A0A645DZ85</accession>
<reference evidence="2" key="1">
    <citation type="submission" date="2019-08" db="EMBL/GenBank/DDBJ databases">
        <authorList>
            <person name="Kucharzyk K."/>
            <person name="Murdoch R.W."/>
            <person name="Higgins S."/>
            <person name="Loffler F."/>
        </authorList>
    </citation>
    <scope>NUCLEOTIDE SEQUENCE</scope>
</reference>
<dbReference type="PANTHER" id="PTHR11527">
    <property type="entry name" value="HEAT-SHOCK PROTEIN 20 FAMILY MEMBER"/>
    <property type="match status" value="1"/>
</dbReference>
<comment type="caution">
    <text evidence="2">The sequence shown here is derived from an EMBL/GenBank/DDBJ whole genome shotgun (WGS) entry which is preliminary data.</text>
</comment>
<dbReference type="EMBL" id="VSSQ01041425">
    <property type="protein sequence ID" value="MPM94844.1"/>
    <property type="molecule type" value="Genomic_DNA"/>
</dbReference>
<feature type="domain" description="SHSP" evidence="1">
    <location>
        <begin position="38"/>
        <end position="148"/>
    </location>
</feature>
<evidence type="ECO:0000313" key="2">
    <source>
        <dbReference type="EMBL" id="MPM94844.1"/>
    </source>
</evidence>